<protein>
    <submittedName>
        <fullName evidence="2">Uncharacterized protein</fullName>
    </submittedName>
</protein>
<proteinExistence type="predicted"/>
<dbReference type="AlphaFoldDB" id="A0ABD1Y0C1"/>
<dbReference type="EMBL" id="JBHFFA010000007">
    <property type="protein sequence ID" value="KAL2613621.1"/>
    <property type="molecule type" value="Genomic_DNA"/>
</dbReference>
<feature type="region of interest" description="Disordered" evidence="1">
    <location>
        <begin position="60"/>
        <end position="109"/>
    </location>
</feature>
<feature type="region of interest" description="Disordered" evidence="1">
    <location>
        <begin position="1"/>
        <end position="47"/>
    </location>
</feature>
<dbReference type="Proteomes" id="UP001605036">
    <property type="component" value="Unassembled WGS sequence"/>
</dbReference>
<organism evidence="2 3">
    <name type="scientific">Riccia fluitans</name>
    <dbReference type="NCBI Taxonomy" id="41844"/>
    <lineage>
        <taxon>Eukaryota</taxon>
        <taxon>Viridiplantae</taxon>
        <taxon>Streptophyta</taxon>
        <taxon>Embryophyta</taxon>
        <taxon>Marchantiophyta</taxon>
        <taxon>Marchantiopsida</taxon>
        <taxon>Marchantiidae</taxon>
        <taxon>Marchantiales</taxon>
        <taxon>Ricciaceae</taxon>
        <taxon>Riccia</taxon>
    </lineage>
</organism>
<feature type="compositionally biased region" description="Basic and acidic residues" evidence="1">
    <location>
        <begin position="1"/>
        <end position="18"/>
    </location>
</feature>
<comment type="caution">
    <text evidence="2">The sequence shown here is derived from an EMBL/GenBank/DDBJ whole genome shotgun (WGS) entry which is preliminary data.</text>
</comment>
<reference evidence="2 3" key="1">
    <citation type="submission" date="2024-09" db="EMBL/GenBank/DDBJ databases">
        <title>Chromosome-scale assembly of Riccia fluitans.</title>
        <authorList>
            <person name="Paukszto L."/>
            <person name="Sawicki J."/>
            <person name="Karawczyk K."/>
            <person name="Piernik-Szablinska J."/>
            <person name="Szczecinska M."/>
            <person name="Mazdziarz M."/>
        </authorList>
    </citation>
    <scope>NUCLEOTIDE SEQUENCE [LARGE SCALE GENOMIC DNA]</scope>
    <source>
        <strain evidence="2">Rf_01</strain>
        <tissue evidence="2">Aerial parts of the thallus</tissue>
    </source>
</reference>
<evidence type="ECO:0000256" key="1">
    <source>
        <dbReference type="SAM" id="MobiDB-lite"/>
    </source>
</evidence>
<name>A0ABD1Y0C1_9MARC</name>
<gene>
    <name evidence="2" type="ORF">R1flu_025313</name>
</gene>
<sequence length="109" mass="11943">MPLPEDPTKLTLRIDLKPSRPTPPRRGCRCSSPPKESQANNEAPRLHPCLVRNPVRLPGRLHQQCGETGDGAKDRGESTHGVAKPAQAQILENRPDLADTARQIGQKSQ</sequence>
<evidence type="ECO:0000313" key="3">
    <source>
        <dbReference type="Proteomes" id="UP001605036"/>
    </source>
</evidence>
<keyword evidence="3" id="KW-1185">Reference proteome</keyword>
<accession>A0ABD1Y0C1</accession>
<evidence type="ECO:0000313" key="2">
    <source>
        <dbReference type="EMBL" id="KAL2613621.1"/>
    </source>
</evidence>